<dbReference type="EMBL" id="SDWW01000013">
    <property type="protein sequence ID" value="RYV51681.1"/>
    <property type="molecule type" value="Genomic_DNA"/>
</dbReference>
<accession>A0A4Q5N660</accession>
<feature type="region of interest" description="Disordered" evidence="1">
    <location>
        <begin position="202"/>
        <end position="223"/>
    </location>
</feature>
<protein>
    <submittedName>
        <fullName evidence="3">Uncharacterized protein</fullName>
    </submittedName>
</protein>
<evidence type="ECO:0000256" key="2">
    <source>
        <dbReference type="SAM" id="Phobius"/>
    </source>
</evidence>
<gene>
    <name evidence="3" type="ORF">EUA98_07205</name>
</gene>
<keyword evidence="2" id="KW-1133">Transmembrane helix</keyword>
<dbReference type="RefSeq" id="WP_130101998.1">
    <property type="nucleotide sequence ID" value="NZ_SDWW01000013.1"/>
</dbReference>
<feature type="transmembrane region" description="Helical" evidence="2">
    <location>
        <begin position="31"/>
        <end position="52"/>
    </location>
</feature>
<comment type="caution">
    <text evidence="3">The sequence shown here is derived from an EMBL/GenBank/DDBJ whole genome shotgun (WGS) entry which is preliminary data.</text>
</comment>
<evidence type="ECO:0000313" key="4">
    <source>
        <dbReference type="Proteomes" id="UP000293764"/>
    </source>
</evidence>
<proteinExistence type="predicted"/>
<sequence length="223" mass="21755">MEEPGGGAAIRGGRAITTSAVALSLGAGAHALGGGALPSTLVLVALGALVLLPATALARRQLRLWTLLPALAVLQVAVHAVLSFLSPAGLSVVVDPAPSSGHAHGGAPGLASDLVQGGAASVGLAAASPLLHVHAGVSSVGMLVAHAAAILVTAALLVGADGAARRALHWLRAVVPLLGLRVAGPVVASPLHEPARAPGFVPLAPGRVRSRPRRGPPVEPATA</sequence>
<evidence type="ECO:0000256" key="1">
    <source>
        <dbReference type="SAM" id="MobiDB-lite"/>
    </source>
</evidence>
<dbReference type="Proteomes" id="UP000293764">
    <property type="component" value="Unassembled WGS sequence"/>
</dbReference>
<keyword evidence="2" id="KW-0812">Transmembrane</keyword>
<name>A0A4Q5N660_9MICO</name>
<dbReference type="AlphaFoldDB" id="A0A4Q5N660"/>
<feature type="transmembrane region" description="Helical" evidence="2">
    <location>
        <begin position="140"/>
        <end position="160"/>
    </location>
</feature>
<feature type="transmembrane region" description="Helical" evidence="2">
    <location>
        <begin position="64"/>
        <end position="85"/>
    </location>
</feature>
<evidence type="ECO:0000313" key="3">
    <source>
        <dbReference type="EMBL" id="RYV51681.1"/>
    </source>
</evidence>
<keyword evidence="2" id="KW-0472">Membrane</keyword>
<keyword evidence="4" id="KW-1185">Reference proteome</keyword>
<reference evidence="3 4" key="1">
    <citation type="submission" date="2019-01" db="EMBL/GenBank/DDBJ databases">
        <title>Novel species of Cellulomonas.</title>
        <authorList>
            <person name="Liu Q."/>
            <person name="Xin Y.-H."/>
        </authorList>
    </citation>
    <scope>NUCLEOTIDE SEQUENCE [LARGE SCALE GENOMIC DNA]</scope>
    <source>
        <strain evidence="3 4">HLT2-17</strain>
    </source>
</reference>
<organism evidence="3 4">
    <name type="scientific">Pengzhenrongella frigida</name>
    <dbReference type="NCBI Taxonomy" id="1259133"/>
    <lineage>
        <taxon>Bacteria</taxon>
        <taxon>Bacillati</taxon>
        <taxon>Actinomycetota</taxon>
        <taxon>Actinomycetes</taxon>
        <taxon>Micrococcales</taxon>
        <taxon>Pengzhenrongella</taxon>
    </lineage>
</organism>